<dbReference type="Pfam" id="PF13305">
    <property type="entry name" value="TetR_C_33"/>
    <property type="match status" value="1"/>
</dbReference>
<comment type="caution">
    <text evidence="6">The sequence shown here is derived from an EMBL/GenBank/DDBJ whole genome shotgun (WGS) entry which is preliminary data.</text>
</comment>
<name>A0ABU8LG78_9MICO</name>
<dbReference type="Pfam" id="PF00440">
    <property type="entry name" value="TetR_N"/>
    <property type="match status" value="1"/>
</dbReference>
<keyword evidence="1" id="KW-0805">Transcription regulation</keyword>
<dbReference type="RefSeq" id="WP_337316613.1">
    <property type="nucleotide sequence ID" value="NZ_JBBDGN010000001.1"/>
</dbReference>
<dbReference type="PANTHER" id="PTHR30055:SF234">
    <property type="entry name" value="HTH-TYPE TRANSCRIPTIONAL REGULATOR BETI"/>
    <property type="match status" value="1"/>
</dbReference>
<dbReference type="PROSITE" id="PS50977">
    <property type="entry name" value="HTH_TETR_2"/>
    <property type="match status" value="1"/>
</dbReference>
<dbReference type="SUPFAM" id="SSF48498">
    <property type="entry name" value="Tetracyclin repressor-like, C-terminal domain"/>
    <property type="match status" value="1"/>
</dbReference>
<evidence type="ECO:0000256" key="2">
    <source>
        <dbReference type="ARBA" id="ARBA00023125"/>
    </source>
</evidence>
<proteinExistence type="predicted"/>
<dbReference type="InterPro" id="IPR001647">
    <property type="entry name" value="HTH_TetR"/>
</dbReference>
<dbReference type="Proteomes" id="UP001366085">
    <property type="component" value="Unassembled WGS sequence"/>
</dbReference>
<evidence type="ECO:0000256" key="1">
    <source>
        <dbReference type="ARBA" id="ARBA00023015"/>
    </source>
</evidence>
<dbReference type="InterPro" id="IPR036271">
    <property type="entry name" value="Tet_transcr_reg_TetR-rel_C_sf"/>
</dbReference>
<keyword evidence="3" id="KW-0804">Transcription</keyword>
<dbReference type="PANTHER" id="PTHR30055">
    <property type="entry name" value="HTH-TYPE TRANSCRIPTIONAL REGULATOR RUTR"/>
    <property type="match status" value="1"/>
</dbReference>
<evidence type="ECO:0000259" key="5">
    <source>
        <dbReference type="PROSITE" id="PS50977"/>
    </source>
</evidence>
<evidence type="ECO:0000256" key="4">
    <source>
        <dbReference type="PROSITE-ProRule" id="PRU00335"/>
    </source>
</evidence>
<accession>A0ABU8LG78</accession>
<gene>
    <name evidence="6" type="ORF">WDU93_01440</name>
</gene>
<evidence type="ECO:0000313" key="6">
    <source>
        <dbReference type="EMBL" id="MEJ1090339.1"/>
    </source>
</evidence>
<dbReference type="Gene3D" id="1.10.357.10">
    <property type="entry name" value="Tetracycline Repressor, domain 2"/>
    <property type="match status" value="1"/>
</dbReference>
<dbReference type="InterPro" id="IPR025996">
    <property type="entry name" value="MT1864/Rv1816-like_C"/>
</dbReference>
<dbReference type="InterPro" id="IPR050109">
    <property type="entry name" value="HTH-type_TetR-like_transc_reg"/>
</dbReference>
<feature type="domain" description="HTH tetR-type" evidence="5">
    <location>
        <begin position="7"/>
        <end position="67"/>
    </location>
</feature>
<organism evidence="6 7">
    <name type="scientific">Microbacterium istanbulense</name>
    <dbReference type="NCBI Taxonomy" id="3122049"/>
    <lineage>
        <taxon>Bacteria</taxon>
        <taxon>Bacillati</taxon>
        <taxon>Actinomycetota</taxon>
        <taxon>Actinomycetes</taxon>
        <taxon>Micrococcales</taxon>
        <taxon>Microbacteriaceae</taxon>
        <taxon>Microbacterium</taxon>
    </lineage>
</organism>
<evidence type="ECO:0000313" key="7">
    <source>
        <dbReference type="Proteomes" id="UP001366085"/>
    </source>
</evidence>
<dbReference type="EMBL" id="JBBDGN010000001">
    <property type="protein sequence ID" value="MEJ1090339.1"/>
    <property type="molecule type" value="Genomic_DNA"/>
</dbReference>
<protein>
    <submittedName>
        <fullName evidence="6">TetR/AcrR family transcriptional regulator</fullName>
    </submittedName>
</protein>
<feature type="DNA-binding region" description="H-T-H motif" evidence="4">
    <location>
        <begin position="30"/>
        <end position="49"/>
    </location>
</feature>
<keyword evidence="7" id="KW-1185">Reference proteome</keyword>
<dbReference type="PRINTS" id="PR00455">
    <property type="entry name" value="HTHTETR"/>
</dbReference>
<reference evidence="6 7" key="1">
    <citation type="submission" date="2024-02" db="EMBL/GenBank/DDBJ databases">
        <authorList>
            <person name="Saticioglu I.B."/>
        </authorList>
    </citation>
    <scope>NUCLEOTIDE SEQUENCE [LARGE SCALE GENOMIC DNA]</scope>
    <source>
        <strain evidence="6 7">Mu-43</strain>
    </source>
</reference>
<dbReference type="InterPro" id="IPR009057">
    <property type="entry name" value="Homeodomain-like_sf"/>
</dbReference>
<evidence type="ECO:0000256" key="3">
    <source>
        <dbReference type="ARBA" id="ARBA00023163"/>
    </source>
</evidence>
<sequence>MSPRNPEPTRTAVLAAADGLLETGGPDAVTLRAVGAAAGVSRSAPYRHFDGKAELLEAVALRTLTDLGAAIRTAGAAATTPRERLRAGCRGYIDYALQHPQHYLLVFGSAPLGVVDPAIDVAADEGFAAVVDLVDAAQSASLLPAQPVCELATVLWALLHGLAQLQLTRHLHEPRTVDGATRLDDLVDVALAAWSPIA</sequence>
<dbReference type="SUPFAM" id="SSF46689">
    <property type="entry name" value="Homeodomain-like"/>
    <property type="match status" value="1"/>
</dbReference>
<keyword evidence="2 4" id="KW-0238">DNA-binding</keyword>